<evidence type="ECO:0000256" key="4">
    <source>
        <dbReference type="ARBA" id="ARBA00022970"/>
    </source>
</evidence>
<dbReference type="AlphaFoldDB" id="A0A9X2K176"/>
<accession>A0A9X2K176</accession>
<dbReference type="Pfam" id="PF13458">
    <property type="entry name" value="Peripla_BP_6"/>
    <property type="match status" value="1"/>
</dbReference>
<evidence type="ECO:0000313" key="6">
    <source>
        <dbReference type="EMBL" id="MCP2353231.1"/>
    </source>
</evidence>
<name>A0A9X2K176_9ACTN</name>
<organism evidence="6 7">
    <name type="scientific">Nonomuraea thailandensis</name>
    <dbReference type="NCBI Taxonomy" id="1188745"/>
    <lineage>
        <taxon>Bacteria</taxon>
        <taxon>Bacillati</taxon>
        <taxon>Actinomycetota</taxon>
        <taxon>Actinomycetes</taxon>
        <taxon>Streptosporangiales</taxon>
        <taxon>Streptosporangiaceae</taxon>
        <taxon>Nonomuraea</taxon>
    </lineage>
</organism>
<evidence type="ECO:0000256" key="2">
    <source>
        <dbReference type="ARBA" id="ARBA00022448"/>
    </source>
</evidence>
<protein>
    <submittedName>
        <fullName evidence="6">ABC-type branched-subunit amino acid transport system substrate-binding protein</fullName>
    </submittedName>
</protein>
<dbReference type="CDD" id="cd06342">
    <property type="entry name" value="PBP1_ABC_LIVBP-like"/>
    <property type="match status" value="1"/>
</dbReference>
<comment type="similarity">
    <text evidence="1">Belongs to the leucine-binding protein family.</text>
</comment>
<dbReference type="GO" id="GO:0006865">
    <property type="term" value="P:amino acid transport"/>
    <property type="evidence" value="ECO:0007669"/>
    <property type="project" value="UniProtKB-KW"/>
</dbReference>
<keyword evidence="4" id="KW-0029">Amino-acid transport</keyword>
<proteinExistence type="inferred from homology"/>
<dbReference type="Gene3D" id="3.40.50.2300">
    <property type="match status" value="2"/>
</dbReference>
<comment type="caution">
    <text evidence="6">The sequence shown here is derived from an EMBL/GenBank/DDBJ whole genome shotgun (WGS) entry which is preliminary data.</text>
</comment>
<keyword evidence="2" id="KW-0813">Transport</keyword>
<evidence type="ECO:0000259" key="5">
    <source>
        <dbReference type="Pfam" id="PF13458"/>
    </source>
</evidence>
<dbReference type="EMBL" id="JAMZEB010000001">
    <property type="protein sequence ID" value="MCP2353231.1"/>
    <property type="molecule type" value="Genomic_DNA"/>
</dbReference>
<keyword evidence="3" id="KW-0732">Signal</keyword>
<reference evidence="6" key="1">
    <citation type="submission" date="2022-06" db="EMBL/GenBank/DDBJ databases">
        <title>Sequencing the genomes of 1000 actinobacteria strains.</title>
        <authorList>
            <person name="Klenk H.-P."/>
        </authorList>
    </citation>
    <scope>NUCLEOTIDE SEQUENCE</scope>
    <source>
        <strain evidence="6">DSM 46694</strain>
    </source>
</reference>
<evidence type="ECO:0000313" key="7">
    <source>
        <dbReference type="Proteomes" id="UP001139648"/>
    </source>
</evidence>
<dbReference type="RefSeq" id="WP_253739689.1">
    <property type="nucleotide sequence ID" value="NZ_BAABKA010000052.1"/>
</dbReference>
<dbReference type="InterPro" id="IPR000709">
    <property type="entry name" value="Leu_Ile_Val-bd"/>
</dbReference>
<dbReference type="InterPro" id="IPR028082">
    <property type="entry name" value="Peripla_BP_I"/>
</dbReference>
<sequence>MVRHRSAAHTMARKQLAPVVLGMLIPQSGSEAGIGPCMSNAAQLAIDEINAKGGVLGRKLQLETADDACDAQSATAGTNKLVTEGVHISIGGYCSGATLTTLPIFGKAGIPMIIPAANSRELVDRRHRHVFLINGTGLQQAAAAREWIAEQGSDRVVLMHDNTSYSKDIALRTKTLLGPRAVAVEAVTPRRATTAPASPT</sequence>
<dbReference type="PANTHER" id="PTHR47151">
    <property type="entry name" value="LEU/ILE/VAL-BINDING ABC TRANSPORTER SUBUNIT"/>
    <property type="match status" value="1"/>
</dbReference>
<dbReference type="SUPFAM" id="SSF53822">
    <property type="entry name" value="Periplasmic binding protein-like I"/>
    <property type="match status" value="1"/>
</dbReference>
<feature type="domain" description="Leucine-binding protein" evidence="5">
    <location>
        <begin position="18"/>
        <end position="171"/>
    </location>
</feature>
<keyword evidence="7" id="KW-1185">Reference proteome</keyword>
<gene>
    <name evidence="6" type="ORF">HD597_000251</name>
</gene>
<dbReference type="InterPro" id="IPR028081">
    <property type="entry name" value="Leu-bd"/>
</dbReference>
<dbReference type="Proteomes" id="UP001139648">
    <property type="component" value="Unassembled WGS sequence"/>
</dbReference>
<dbReference type="PANTHER" id="PTHR47151:SF2">
    <property type="entry name" value="AMINO ACID BINDING PROTEIN"/>
    <property type="match status" value="1"/>
</dbReference>
<evidence type="ECO:0000256" key="1">
    <source>
        <dbReference type="ARBA" id="ARBA00010062"/>
    </source>
</evidence>
<dbReference type="PRINTS" id="PR00337">
    <property type="entry name" value="LEUILEVALBP"/>
</dbReference>
<evidence type="ECO:0000256" key="3">
    <source>
        <dbReference type="ARBA" id="ARBA00022729"/>
    </source>
</evidence>